<evidence type="ECO:0000313" key="2">
    <source>
        <dbReference type="EMBL" id="VEL17330.1"/>
    </source>
</evidence>
<evidence type="ECO:0000313" key="3">
    <source>
        <dbReference type="Proteomes" id="UP000784294"/>
    </source>
</evidence>
<proteinExistence type="predicted"/>
<comment type="caution">
    <text evidence="2">The sequence shown here is derived from an EMBL/GenBank/DDBJ whole genome shotgun (WGS) entry which is preliminary data.</text>
</comment>
<dbReference type="EMBL" id="CAAALY010032157">
    <property type="protein sequence ID" value="VEL17330.1"/>
    <property type="molecule type" value="Genomic_DNA"/>
</dbReference>
<feature type="compositionally biased region" description="Low complexity" evidence="1">
    <location>
        <begin position="117"/>
        <end position="127"/>
    </location>
</feature>
<keyword evidence="3" id="KW-1185">Reference proteome</keyword>
<reference evidence="2" key="1">
    <citation type="submission" date="2018-11" db="EMBL/GenBank/DDBJ databases">
        <authorList>
            <consortium name="Pathogen Informatics"/>
        </authorList>
    </citation>
    <scope>NUCLEOTIDE SEQUENCE</scope>
</reference>
<evidence type="ECO:0000256" key="1">
    <source>
        <dbReference type="SAM" id="MobiDB-lite"/>
    </source>
</evidence>
<dbReference type="Proteomes" id="UP000784294">
    <property type="component" value="Unassembled WGS sequence"/>
</dbReference>
<protein>
    <submittedName>
        <fullName evidence="2">Uncharacterized protein</fullName>
    </submittedName>
</protein>
<feature type="region of interest" description="Disordered" evidence="1">
    <location>
        <begin position="14"/>
        <end position="62"/>
    </location>
</feature>
<name>A0A3S5CL41_9PLAT</name>
<sequence>MFFLTYPVQIVTSDCSSGTAPTSSASSSDISPSSSVFISSQSRQKRRSRDECSSPVLSSSSSSPLNLALIKAPTVGLTSSFSIIKSSLTQDSNQALSKSTNSEGIVSTSSSLALMTDSSSVSTVNDSSSKRQDPTTKSINSMPSSSISGIEPVLRIVLPPSSGQTNLLPTASAISTSTASLKTIVSSSETTIITTTAIPFFVTSNCINSSISCAPNTSRPLEPIRLSRPLPVIRALPARSMSFSSQLISHASARNSGFTSLPSASAGILLTNTATGRFLPVTTARYRLIEPTRLIRPASKGQDLTALSVTGQIRLCFSVHKLMGFLT</sequence>
<dbReference type="AlphaFoldDB" id="A0A3S5CL41"/>
<accession>A0A3S5CL41</accession>
<gene>
    <name evidence="2" type="ORF">PXEA_LOCUS10770</name>
</gene>
<feature type="compositionally biased region" description="Low complexity" evidence="1">
    <location>
        <begin position="53"/>
        <end position="62"/>
    </location>
</feature>
<organism evidence="2 3">
    <name type="scientific">Protopolystoma xenopodis</name>
    <dbReference type="NCBI Taxonomy" id="117903"/>
    <lineage>
        <taxon>Eukaryota</taxon>
        <taxon>Metazoa</taxon>
        <taxon>Spiralia</taxon>
        <taxon>Lophotrochozoa</taxon>
        <taxon>Platyhelminthes</taxon>
        <taxon>Monogenea</taxon>
        <taxon>Polyopisthocotylea</taxon>
        <taxon>Polystomatidea</taxon>
        <taxon>Polystomatidae</taxon>
        <taxon>Protopolystoma</taxon>
    </lineage>
</organism>
<feature type="region of interest" description="Disordered" evidence="1">
    <location>
        <begin position="117"/>
        <end position="146"/>
    </location>
</feature>
<feature type="compositionally biased region" description="Low complexity" evidence="1">
    <location>
        <begin position="16"/>
        <end position="42"/>
    </location>
</feature>